<reference evidence="1" key="1">
    <citation type="submission" date="2018-06" db="EMBL/GenBank/DDBJ databases">
        <authorList>
            <person name="Zhirakovskaya E."/>
        </authorList>
    </citation>
    <scope>NUCLEOTIDE SEQUENCE</scope>
</reference>
<name>A0A3B0TGF3_9ZZZZ</name>
<sequence length="50" mass="5592">SPQLLEPLTELLSACFDKAALAIAHHSDSTQANPAQQYKDAIRLLLERFR</sequence>
<protein>
    <submittedName>
        <fullName evidence="1">Uncharacterized protein</fullName>
    </submittedName>
</protein>
<proteinExistence type="predicted"/>
<dbReference type="AlphaFoldDB" id="A0A3B0TGF3"/>
<accession>A0A3B0TGF3</accession>
<feature type="non-terminal residue" evidence="1">
    <location>
        <position position="1"/>
    </location>
</feature>
<organism evidence="1">
    <name type="scientific">hydrothermal vent metagenome</name>
    <dbReference type="NCBI Taxonomy" id="652676"/>
    <lineage>
        <taxon>unclassified sequences</taxon>
        <taxon>metagenomes</taxon>
        <taxon>ecological metagenomes</taxon>
    </lineage>
</organism>
<evidence type="ECO:0000313" key="1">
    <source>
        <dbReference type="EMBL" id="VAW13552.1"/>
    </source>
</evidence>
<gene>
    <name evidence="1" type="ORF">MNBD_ALPHA11-1451</name>
</gene>
<dbReference type="EMBL" id="UOEQ01000014">
    <property type="protein sequence ID" value="VAW13552.1"/>
    <property type="molecule type" value="Genomic_DNA"/>
</dbReference>